<dbReference type="RefSeq" id="WP_126303638.1">
    <property type="nucleotide sequence ID" value="NZ_LR134516.1"/>
</dbReference>
<evidence type="ECO:0000313" key="6">
    <source>
        <dbReference type="EMBL" id="VEJ20345.1"/>
    </source>
</evidence>
<sequence length="583" mass="66606">MNNRFFQSFLSALILSLPLALSAATDTLAEPKQTTASNSPITKTAETATDEQPKINNLTASQAEMLQDNISALRMQVMDNEQQNLNWWMTFITIVFSVAGIVIAAIGVAIPLLLYKKEKRQLEQDLEQAKEYVEKIKEHYDSAEKYTQDIAEMKQWNPKEQNPEAQTNSFEKAKQLSRNEEIPLIEQLRAQAIVRSNEANKNKNYQDHLQAFYAWQAVLQQNSQDEQANFNSGLQACYLHEKGDREQQIHWFPEIEKYYQKTLIINPYEHDAINNWGNALNNEAQALAAQGNIEAAFKTWHRAEEKYQLSLALKPDDYGVAYNWGNTLNHEAQVLATQGDTETAFKTWRRAEEKYRLSLAIKPDNNGAAYNWGNALDNEAQALAAQGDTEAAFKTWLKAGEKYQLSLVIKPDDYEAAYSWGIALNNEARMLAKQGETAAALEKWRDAGEKYRQALAIKPDMYQAADNWLGTLLREHHTLKEKDNQPTEVQTKLQQARDLVNDFLSKNPQHQEKLAYNHACIYALEGNVAEAVKQLRLAQQVNNFPDKDHIETDPDFDNIRHTPEFQAWFKEAFLNLLPKANHG</sequence>
<dbReference type="Gene3D" id="1.25.40.10">
    <property type="entry name" value="Tetratricopeptide repeat domain"/>
    <property type="match status" value="3"/>
</dbReference>
<evidence type="ECO:0000313" key="7">
    <source>
        <dbReference type="Proteomes" id="UP000268229"/>
    </source>
</evidence>
<dbReference type="SMART" id="SM00028">
    <property type="entry name" value="TPR"/>
    <property type="match status" value="5"/>
</dbReference>
<keyword evidence="2" id="KW-0175">Coiled coil</keyword>
<evidence type="ECO:0000256" key="4">
    <source>
        <dbReference type="SAM" id="Phobius"/>
    </source>
</evidence>
<dbReference type="EMBL" id="LR134516">
    <property type="protein sequence ID" value="VEJ20345.1"/>
    <property type="molecule type" value="Genomic_DNA"/>
</dbReference>
<evidence type="ECO:0000256" key="5">
    <source>
        <dbReference type="SAM" id="SignalP"/>
    </source>
</evidence>
<dbReference type="OrthoDB" id="101857at2"/>
<dbReference type="Proteomes" id="UP000268229">
    <property type="component" value="Chromosome"/>
</dbReference>
<keyword evidence="4" id="KW-0472">Membrane</keyword>
<reference evidence="6 7" key="1">
    <citation type="submission" date="2018-12" db="EMBL/GenBank/DDBJ databases">
        <authorList>
            <consortium name="Pathogen Informatics"/>
        </authorList>
    </citation>
    <scope>NUCLEOTIDE SEQUENCE [LARGE SCALE GENOMIC DNA]</scope>
    <source>
        <strain evidence="6 7">NCTC12227</strain>
    </source>
</reference>
<feature type="compositionally biased region" description="Polar residues" evidence="3">
    <location>
        <begin position="32"/>
        <end position="47"/>
    </location>
</feature>
<protein>
    <recommendedName>
        <fullName evidence="8">Tetratricopeptide repeat protein</fullName>
    </recommendedName>
</protein>
<evidence type="ECO:0000256" key="1">
    <source>
        <dbReference type="PROSITE-ProRule" id="PRU00339"/>
    </source>
</evidence>
<evidence type="ECO:0008006" key="8">
    <source>
        <dbReference type="Google" id="ProtNLM"/>
    </source>
</evidence>
<dbReference type="AlphaFoldDB" id="A0A448U8R1"/>
<feature type="transmembrane region" description="Helical" evidence="4">
    <location>
        <begin position="87"/>
        <end position="114"/>
    </location>
</feature>
<feature type="chain" id="PRO_5019300602" description="Tetratricopeptide repeat protein" evidence="5">
    <location>
        <begin position="24"/>
        <end position="583"/>
    </location>
</feature>
<dbReference type="InterPro" id="IPR053277">
    <property type="entry name" value="Endomembrane_traffic_mod"/>
</dbReference>
<dbReference type="InterPro" id="IPR011990">
    <property type="entry name" value="TPR-like_helical_dom_sf"/>
</dbReference>
<dbReference type="PANTHER" id="PTHR45005:SF2">
    <property type="entry name" value="PROTEIN HLB1"/>
    <property type="match status" value="1"/>
</dbReference>
<dbReference type="KEGG" id="nani:NCTC12227_00046"/>
<keyword evidence="1" id="KW-0802">TPR repeat</keyword>
<name>A0A448U8R1_9NEIS</name>
<feature type="repeat" description="TPR" evidence="1">
    <location>
        <begin position="428"/>
        <end position="461"/>
    </location>
</feature>
<evidence type="ECO:0000256" key="3">
    <source>
        <dbReference type="SAM" id="MobiDB-lite"/>
    </source>
</evidence>
<dbReference type="PROSITE" id="PS50005">
    <property type="entry name" value="TPR"/>
    <property type="match status" value="1"/>
</dbReference>
<feature type="coiled-coil region" evidence="2">
    <location>
        <begin position="112"/>
        <end position="139"/>
    </location>
</feature>
<accession>A0A448U8R1</accession>
<keyword evidence="4" id="KW-0812">Transmembrane</keyword>
<gene>
    <name evidence="6" type="ORF">NCTC12227_00046</name>
</gene>
<organism evidence="6 7">
    <name type="scientific">Neisseria animaloris</name>
    <dbReference type="NCBI Taxonomy" id="326522"/>
    <lineage>
        <taxon>Bacteria</taxon>
        <taxon>Pseudomonadati</taxon>
        <taxon>Pseudomonadota</taxon>
        <taxon>Betaproteobacteria</taxon>
        <taxon>Neisseriales</taxon>
        <taxon>Neisseriaceae</taxon>
        <taxon>Neisseria</taxon>
    </lineage>
</organism>
<feature type="region of interest" description="Disordered" evidence="3">
    <location>
        <begin position="31"/>
        <end position="50"/>
    </location>
</feature>
<dbReference type="NCBIfam" id="NF047558">
    <property type="entry name" value="TPR_END_plus"/>
    <property type="match status" value="1"/>
</dbReference>
<dbReference type="InterPro" id="IPR019734">
    <property type="entry name" value="TPR_rpt"/>
</dbReference>
<keyword evidence="7" id="KW-1185">Reference proteome</keyword>
<keyword evidence="4" id="KW-1133">Transmembrane helix</keyword>
<evidence type="ECO:0000256" key="2">
    <source>
        <dbReference type="SAM" id="Coils"/>
    </source>
</evidence>
<proteinExistence type="predicted"/>
<feature type="signal peptide" evidence="5">
    <location>
        <begin position="1"/>
        <end position="23"/>
    </location>
</feature>
<dbReference type="PANTHER" id="PTHR45005">
    <property type="match status" value="1"/>
</dbReference>
<dbReference type="SUPFAM" id="SSF48452">
    <property type="entry name" value="TPR-like"/>
    <property type="match status" value="1"/>
</dbReference>
<keyword evidence="5" id="KW-0732">Signal</keyword>